<feature type="transmembrane region" description="Helical" evidence="10">
    <location>
        <begin position="239"/>
        <end position="261"/>
    </location>
</feature>
<proteinExistence type="inferred from homology"/>
<dbReference type="Pfam" id="PF01554">
    <property type="entry name" value="MatE"/>
    <property type="match status" value="2"/>
</dbReference>
<keyword evidence="7 10" id="KW-1133">Transmembrane helix</keyword>
<feature type="transmembrane region" description="Helical" evidence="10">
    <location>
        <begin position="392"/>
        <end position="410"/>
    </location>
</feature>
<keyword evidence="4" id="KW-0813">Transport</keyword>
<dbReference type="InterPro" id="IPR045070">
    <property type="entry name" value="MATE_MepA-like"/>
</dbReference>
<evidence type="ECO:0000256" key="2">
    <source>
        <dbReference type="ARBA" id="ARBA00008417"/>
    </source>
</evidence>
<comment type="subcellular location">
    <subcellularLocation>
        <location evidence="1">Cell membrane</location>
        <topology evidence="1">Multi-pass membrane protein</topology>
    </subcellularLocation>
</comment>
<organism evidence="11 12">
    <name type="scientific">Clostridium muellerianum</name>
    <dbReference type="NCBI Taxonomy" id="2716538"/>
    <lineage>
        <taxon>Bacteria</taxon>
        <taxon>Bacillati</taxon>
        <taxon>Bacillota</taxon>
        <taxon>Clostridia</taxon>
        <taxon>Eubacteriales</taxon>
        <taxon>Clostridiaceae</taxon>
        <taxon>Clostridium</taxon>
    </lineage>
</organism>
<accession>A0A7Y0HR94</accession>
<dbReference type="RefSeq" id="WP_169299551.1">
    <property type="nucleotide sequence ID" value="NZ_JABBNI010000058.1"/>
</dbReference>
<dbReference type="AlphaFoldDB" id="A0A7Y0HR94"/>
<dbReference type="GO" id="GO:0046677">
    <property type="term" value="P:response to antibiotic"/>
    <property type="evidence" value="ECO:0007669"/>
    <property type="project" value="UniProtKB-KW"/>
</dbReference>
<evidence type="ECO:0000256" key="10">
    <source>
        <dbReference type="SAM" id="Phobius"/>
    </source>
</evidence>
<evidence type="ECO:0000256" key="8">
    <source>
        <dbReference type="ARBA" id="ARBA00023136"/>
    </source>
</evidence>
<evidence type="ECO:0000313" key="12">
    <source>
        <dbReference type="Proteomes" id="UP000537131"/>
    </source>
</evidence>
<feature type="transmembrane region" description="Helical" evidence="10">
    <location>
        <begin position="168"/>
        <end position="187"/>
    </location>
</feature>
<dbReference type="InterPro" id="IPR051327">
    <property type="entry name" value="MATE_MepA_subfamily"/>
</dbReference>
<feature type="transmembrane region" description="Helical" evidence="10">
    <location>
        <begin position="199"/>
        <end position="218"/>
    </location>
</feature>
<sequence>MNNRTKLLTETPFKLMLSLSVPAILGMMVVGLYNLMDAVFAGQMIGSNAMGAISISYPFTLINSGVATFIGVGSASVLSRAIGKKDKKTMDSIMGNLIMVVLILSVIITIVGTIFTKQILAVTGAEGEILSSAVRYLRIIFIGSIFVNFFQSANMVMRGEGALRQSMLIVGSGAILNMILAPILISICNKFNMGIEGAAYATLIAQFVQAVVTLIHFTKKSENLKINKIRLDKNILPEIFAVGFSAMLMQVMTLLYQTFIFNSASKYGGGTSQILLGAALRVQTFAFIPLWGISQGFQPVAGTNYGAGKYDRVKTMTLVFIASAFVLSLIFYLPVEIAPGVVLSLFIKETNIIQQGISNFRIMFSTYIFLGIFIMVITLFQSLGKATKASAVVLLRQVILFPLIMILPKWMGIKGIWVAIGLNDGILVLITICMMMFEFKSLSSKTNIETSVGTV</sequence>
<dbReference type="InterPro" id="IPR048279">
    <property type="entry name" value="MdtK-like"/>
</dbReference>
<feature type="transmembrane region" description="Helical" evidence="10">
    <location>
        <begin position="12"/>
        <end position="35"/>
    </location>
</feature>
<feature type="transmembrane region" description="Helical" evidence="10">
    <location>
        <begin position="360"/>
        <end position="380"/>
    </location>
</feature>
<dbReference type="CDD" id="cd13143">
    <property type="entry name" value="MATE_MepA_like"/>
    <property type="match status" value="1"/>
</dbReference>
<keyword evidence="6 10" id="KW-0812">Transmembrane</keyword>
<dbReference type="EMBL" id="JABBNI010000058">
    <property type="protein sequence ID" value="NMM64966.1"/>
    <property type="molecule type" value="Genomic_DNA"/>
</dbReference>
<dbReference type="InterPro" id="IPR002528">
    <property type="entry name" value="MATE_fam"/>
</dbReference>
<evidence type="ECO:0000256" key="3">
    <source>
        <dbReference type="ARBA" id="ARBA00022106"/>
    </source>
</evidence>
<evidence type="ECO:0000256" key="1">
    <source>
        <dbReference type="ARBA" id="ARBA00004651"/>
    </source>
</evidence>
<evidence type="ECO:0000313" key="11">
    <source>
        <dbReference type="EMBL" id="NMM64966.1"/>
    </source>
</evidence>
<name>A0A7Y0HR94_9CLOT</name>
<comment type="caution">
    <text evidence="11">The sequence shown here is derived from an EMBL/GenBank/DDBJ whole genome shotgun (WGS) entry which is preliminary data.</text>
</comment>
<dbReference type="GO" id="GO:0015297">
    <property type="term" value="F:antiporter activity"/>
    <property type="evidence" value="ECO:0007669"/>
    <property type="project" value="InterPro"/>
</dbReference>
<evidence type="ECO:0000256" key="6">
    <source>
        <dbReference type="ARBA" id="ARBA00022692"/>
    </source>
</evidence>
<evidence type="ECO:0000256" key="9">
    <source>
        <dbReference type="ARBA" id="ARBA00023251"/>
    </source>
</evidence>
<protein>
    <recommendedName>
        <fullName evidence="3">Multidrug export protein MepA</fullName>
    </recommendedName>
</protein>
<feature type="transmembrane region" description="Helical" evidence="10">
    <location>
        <begin position="93"/>
        <end position="116"/>
    </location>
</feature>
<dbReference type="PIRSF" id="PIRSF006603">
    <property type="entry name" value="DinF"/>
    <property type="match status" value="1"/>
</dbReference>
<dbReference type="Proteomes" id="UP000537131">
    <property type="component" value="Unassembled WGS sequence"/>
</dbReference>
<dbReference type="PANTHER" id="PTHR43823">
    <property type="entry name" value="SPORULATION PROTEIN YKVU"/>
    <property type="match status" value="1"/>
</dbReference>
<dbReference type="GO" id="GO:0005886">
    <property type="term" value="C:plasma membrane"/>
    <property type="evidence" value="ECO:0007669"/>
    <property type="project" value="UniProtKB-SubCell"/>
</dbReference>
<feature type="transmembrane region" description="Helical" evidence="10">
    <location>
        <begin position="416"/>
        <end position="437"/>
    </location>
</feature>
<dbReference type="NCBIfam" id="TIGR00797">
    <property type="entry name" value="matE"/>
    <property type="match status" value="1"/>
</dbReference>
<reference evidence="11 12" key="1">
    <citation type="submission" date="2020-04" db="EMBL/GenBank/DDBJ databases">
        <authorList>
            <person name="Doyle D.A."/>
        </authorList>
    </citation>
    <scope>NUCLEOTIDE SEQUENCE [LARGE SCALE GENOMIC DNA]</scope>
    <source>
        <strain evidence="11 12">P21</strain>
    </source>
</reference>
<evidence type="ECO:0000256" key="7">
    <source>
        <dbReference type="ARBA" id="ARBA00022989"/>
    </source>
</evidence>
<keyword evidence="12" id="KW-1185">Reference proteome</keyword>
<keyword evidence="8 10" id="KW-0472">Membrane</keyword>
<evidence type="ECO:0000256" key="4">
    <source>
        <dbReference type="ARBA" id="ARBA00022448"/>
    </source>
</evidence>
<gene>
    <name evidence="11" type="ORF">HBE96_20455</name>
</gene>
<keyword evidence="5" id="KW-1003">Cell membrane</keyword>
<evidence type="ECO:0000256" key="5">
    <source>
        <dbReference type="ARBA" id="ARBA00022475"/>
    </source>
</evidence>
<feature type="transmembrane region" description="Helical" evidence="10">
    <location>
        <begin position="55"/>
        <end position="81"/>
    </location>
</feature>
<keyword evidence="9" id="KW-0046">Antibiotic resistance</keyword>
<reference evidence="11 12" key="2">
    <citation type="submission" date="2020-06" db="EMBL/GenBank/DDBJ databases">
        <title>Complete Genome Sequence of Clostridium muelleri sp. nov. P21T, an Acid-Alcohol Producing Acetogen Isolated from Old Hay.</title>
        <authorList>
            <person name="Duncan K.E."/>
            <person name="Tanner R.S."/>
        </authorList>
    </citation>
    <scope>NUCLEOTIDE SEQUENCE [LARGE SCALE GENOMIC DNA]</scope>
    <source>
        <strain evidence="11 12">P21</strain>
    </source>
</reference>
<dbReference type="PANTHER" id="PTHR43823:SF3">
    <property type="entry name" value="MULTIDRUG EXPORT PROTEIN MEPA"/>
    <property type="match status" value="1"/>
</dbReference>
<comment type="similarity">
    <text evidence="2">Belongs to the multi antimicrobial extrusion (MATE) (TC 2.A.66.1) family. MepA subfamily.</text>
</comment>
<feature type="transmembrane region" description="Helical" evidence="10">
    <location>
        <begin position="136"/>
        <end position="156"/>
    </location>
</feature>
<dbReference type="GO" id="GO:0042910">
    <property type="term" value="F:xenobiotic transmembrane transporter activity"/>
    <property type="evidence" value="ECO:0007669"/>
    <property type="project" value="InterPro"/>
</dbReference>